<reference evidence="2 3" key="1">
    <citation type="submission" date="2015-06" db="EMBL/GenBank/DDBJ databases">
        <title>Draft genome of the moderately acidophilic sulfate reducer Candidatus Desulfosporosinus acididurans strain M1.</title>
        <authorList>
            <person name="Poehlein A."/>
            <person name="Petzsch P."/>
            <person name="Johnson B.D."/>
            <person name="Schloemann M."/>
            <person name="Daniel R."/>
            <person name="Muehling M."/>
        </authorList>
    </citation>
    <scope>NUCLEOTIDE SEQUENCE [LARGE SCALE GENOMIC DNA]</scope>
    <source>
        <strain evidence="2 3">M1</strain>
    </source>
</reference>
<gene>
    <name evidence="2" type="ORF">DEAC_c41440</name>
</gene>
<organism evidence="2 3">
    <name type="scientific">Desulfosporosinus acididurans</name>
    <dbReference type="NCBI Taxonomy" id="476652"/>
    <lineage>
        <taxon>Bacteria</taxon>
        <taxon>Bacillati</taxon>
        <taxon>Bacillota</taxon>
        <taxon>Clostridia</taxon>
        <taxon>Eubacteriales</taxon>
        <taxon>Desulfitobacteriaceae</taxon>
        <taxon>Desulfosporosinus</taxon>
    </lineage>
</organism>
<dbReference type="PANTHER" id="PTHR34322:SF2">
    <property type="entry name" value="TRANSPOSASE IS200-LIKE DOMAIN-CONTAINING PROTEIN"/>
    <property type="match status" value="1"/>
</dbReference>
<dbReference type="GO" id="GO:0004803">
    <property type="term" value="F:transposase activity"/>
    <property type="evidence" value="ECO:0007669"/>
    <property type="project" value="InterPro"/>
</dbReference>
<evidence type="ECO:0000259" key="1">
    <source>
        <dbReference type="SMART" id="SM01321"/>
    </source>
</evidence>
<dbReference type="PANTHER" id="PTHR34322">
    <property type="entry name" value="TRANSPOSASE, Y1_TNP DOMAIN-CONTAINING"/>
    <property type="match status" value="1"/>
</dbReference>
<protein>
    <submittedName>
        <fullName evidence="2">Transposase IS200 like protein</fullName>
    </submittedName>
</protein>
<dbReference type="GO" id="GO:0006313">
    <property type="term" value="P:DNA transposition"/>
    <property type="evidence" value="ECO:0007669"/>
    <property type="project" value="InterPro"/>
</dbReference>
<feature type="domain" description="Transposase IS200-like" evidence="1">
    <location>
        <begin position="9"/>
        <end position="123"/>
    </location>
</feature>
<dbReference type="InterPro" id="IPR036515">
    <property type="entry name" value="Transposase_17_sf"/>
</dbReference>
<name>A0A0J1FKC5_9FIRM</name>
<dbReference type="STRING" id="476652.DEAC_c41440"/>
<evidence type="ECO:0000313" key="2">
    <source>
        <dbReference type="EMBL" id="KLU63915.1"/>
    </source>
</evidence>
<dbReference type="AlphaFoldDB" id="A0A0J1FKC5"/>
<accession>A0A0J1FKC5</accession>
<sequence length="266" mass="31414">MTRLQRRYSNSGCYHIMLRGNERKNIFLDDEDRQRFINIVNKKQTDNMLILYAYCLMDNHVHLALKDTNNDVSISLKGIATSYAMHFNKKYGRVGHVFQGRYRSEVIENDRSLLAVIRYIHQNPQKAFLVQRAEQYQWSSYQWYLDRNREGSTIVDVLYILKMFAEDQKDAINEFIKFSNENNKDTNPYLDDNEGNGTIRTIQDGKVYLHNYLNQNWSEMSLDMIKTEKNFRTSVIRNLRTNTNLSVVSIAKLLGINRGMVERVRS</sequence>
<dbReference type="GO" id="GO:0003677">
    <property type="term" value="F:DNA binding"/>
    <property type="evidence" value="ECO:0007669"/>
    <property type="project" value="InterPro"/>
</dbReference>
<dbReference type="SMART" id="SM01321">
    <property type="entry name" value="Y1_Tnp"/>
    <property type="match status" value="1"/>
</dbReference>
<keyword evidence="3" id="KW-1185">Reference proteome</keyword>
<evidence type="ECO:0000313" key="3">
    <source>
        <dbReference type="Proteomes" id="UP000036356"/>
    </source>
</evidence>
<comment type="caution">
    <text evidence="2">The sequence shown here is derived from an EMBL/GenBank/DDBJ whole genome shotgun (WGS) entry which is preliminary data.</text>
</comment>
<dbReference type="RefSeq" id="WP_047811917.1">
    <property type="nucleotide sequence ID" value="NZ_LDZY01000020.1"/>
</dbReference>
<dbReference type="InterPro" id="IPR002686">
    <property type="entry name" value="Transposase_17"/>
</dbReference>
<dbReference type="Proteomes" id="UP000036356">
    <property type="component" value="Unassembled WGS sequence"/>
</dbReference>
<dbReference type="EMBL" id="LDZY01000020">
    <property type="protein sequence ID" value="KLU63915.1"/>
    <property type="molecule type" value="Genomic_DNA"/>
</dbReference>
<dbReference type="SUPFAM" id="SSF143422">
    <property type="entry name" value="Transposase IS200-like"/>
    <property type="match status" value="1"/>
</dbReference>
<dbReference type="Pfam" id="PF01797">
    <property type="entry name" value="Y1_Tnp"/>
    <property type="match status" value="1"/>
</dbReference>
<dbReference type="PATRIC" id="fig|476652.3.peg.4392"/>
<proteinExistence type="predicted"/>
<dbReference type="Gene3D" id="3.30.70.1290">
    <property type="entry name" value="Transposase IS200-like"/>
    <property type="match status" value="1"/>
</dbReference>